<proteinExistence type="predicted"/>
<protein>
    <submittedName>
        <fullName evidence="1">Uncharacterized protein</fullName>
    </submittedName>
</protein>
<accession>A0A9K3E1I9</accession>
<name>A0A9K3E1I9_HELAN</name>
<evidence type="ECO:0000313" key="2">
    <source>
        <dbReference type="Proteomes" id="UP000215914"/>
    </source>
</evidence>
<reference evidence="1" key="2">
    <citation type="submission" date="2020-06" db="EMBL/GenBank/DDBJ databases">
        <title>Helianthus annuus Genome sequencing and assembly Release 2.</title>
        <authorList>
            <person name="Gouzy J."/>
            <person name="Langlade N."/>
            <person name="Munos S."/>
        </authorList>
    </citation>
    <scope>NUCLEOTIDE SEQUENCE</scope>
    <source>
        <tissue evidence="1">Leaves</tissue>
    </source>
</reference>
<evidence type="ECO:0000313" key="1">
    <source>
        <dbReference type="EMBL" id="KAF5764509.1"/>
    </source>
</evidence>
<dbReference type="EMBL" id="MNCJ02000330">
    <property type="protein sequence ID" value="KAF5764509.1"/>
    <property type="molecule type" value="Genomic_DNA"/>
</dbReference>
<dbReference type="Proteomes" id="UP000215914">
    <property type="component" value="Unassembled WGS sequence"/>
</dbReference>
<keyword evidence="2" id="KW-1185">Reference proteome</keyword>
<dbReference type="Gramene" id="mRNA:HanXRQr2_Chr15g0692881">
    <property type="protein sequence ID" value="mRNA:HanXRQr2_Chr15g0692881"/>
    <property type="gene ID" value="HanXRQr2_Chr15g0692881"/>
</dbReference>
<dbReference type="AlphaFoldDB" id="A0A9K3E1I9"/>
<reference evidence="1" key="1">
    <citation type="journal article" date="2017" name="Nature">
        <title>The sunflower genome provides insights into oil metabolism, flowering and Asterid evolution.</title>
        <authorList>
            <person name="Badouin H."/>
            <person name="Gouzy J."/>
            <person name="Grassa C.J."/>
            <person name="Murat F."/>
            <person name="Staton S.E."/>
            <person name="Cottret L."/>
            <person name="Lelandais-Briere C."/>
            <person name="Owens G.L."/>
            <person name="Carrere S."/>
            <person name="Mayjonade B."/>
            <person name="Legrand L."/>
            <person name="Gill N."/>
            <person name="Kane N.C."/>
            <person name="Bowers J.E."/>
            <person name="Hubner S."/>
            <person name="Bellec A."/>
            <person name="Berard A."/>
            <person name="Berges H."/>
            <person name="Blanchet N."/>
            <person name="Boniface M.C."/>
            <person name="Brunel D."/>
            <person name="Catrice O."/>
            <person name="Chaidir N."/>
            <person name="Claudel C."/>
            <person name="Donnadieu C."/>
            <person name="Faraut T."/>
            <person name="Fievet G."/>
            <person name="Helmstetter N."/>
            <person name="King M."/>
            <person name="Knapp S.J."/>
            <person name="Lai Z."/>
            <person name="Le Paslier M.C."/>
            <person name="Lippi Y."/>
            <person name="Lorenzon L."/>
            <person name="Mandel J.R."/>
            <person name="Marage G."/>
            <person name="Marchand G."/>
            <person name="Marquand E."/>
            <person name="Bret-Mestries E."/>
            <person name="Morien E."/>
            <person name="Nambeesan S."/>
            <person name="Nguyen T."/>
            <person name="Pegot-Espagnet P."/>
            <person name="Pouilly N."/>
            <person name="Raftis F."/>
            <person name="Sallet E."/>
            <person name="Schiex T."/>
            <person name="Thomas J."/>
            <person name="Vandecasteele C."/>
            <person name="Vares D."/>
            <person name="Vear F."/>
            <person name="Vautrin S."/>
            <person name="Crespi M."/>
            <person name="Mangin B."/>
            <person name="Burke J.M."/>
            <person name="Salse J."/>
            <person name="Munos S."/>
            <person name="Vincourt P."/>
            <person name="Rieseberg L.H."/>
            <person name="Langlade N.B."/>
        </authorList>
    </citation>
    <scope>NUCLEOTIDE SEQUENCE</scope>
    <source>
        <tissue evidence="1">Leaves</tissue>
    </source>
</reference>
<organism evidence="1 2">
    <name type="scientific">Helianthus annuus</name>
    <name type="common">Common sunflower</name>
    <dbReference type="NCBI Taxonomy" id="4232"/>
    <lineage>
        <taxon>Eukaryota</taxon>
        <taxon>Viridiplantae</taxon>
        <taxon>Streptophyta</taxon>
        <taxon>Embryophyta</taxon>
        <taxon>Tracheophyta</taxon>
        <taxon>Spermatophyta</taxon>
        <taxon>Magnoliopsida</taxon>
        <taxon>eudicotyledons</taxon>
        <taxon>Gunneridae</taxon>
        <taxon>Pentapetalae</taxon>
        <taxon>asterids</taxon>
        <taxon>campanulids</taxon>
        <taxon>Asterales</taxon>
        <taxon>Asteraceae</taxon>
        <taxon>Asteroideae</taxon>
        <taxon>Heliantheae alliance</taxon>
        <taxon>Heliantheae</taxon>
        <taxon>Helianthus</taxon>
    </lineage>
</organism>
<gene>
    <name evidence="1" type="ORF">HanXRQr2_Chr15g0692881</name>
</gene>
<comment type="caution">
    <text evidence="1">The sequence shown here is derived from an EMBL/GenBank/DDBJ whole genome shotgun (WGS) entry which is preliminary data.</text>
</comment>
<sequence>MQLFSRNPWSPGAYTNWTIAKCCISTCILLELWKKFKEIKDSMEL</sequence>